<organism evidence="2 3">
    <name type="scientific">Parnassius mnemosyne</name>
    <name type="common">clouded apollo</name>
    <dbReference type="NCBI Taxonomy" id="213953"/>
    <lineage>
        <taxon>Eukaryota</taxon>
        <taxon>Metazoa</taxon>
        <taxon>Ecdysozoa</taxon>
        <taxon>Arthropoda</taxon>
        <taxon>Hexapoda</taxon>
        <taxon>Insecta</taxon>
        <taxon>Pterygota</taxon>
        <taxon>Neoptera</taxon>
        <taxon>Endopterygota</taxon>
        <taxon>Lepidoptera</taxon>
        <taxon>Glossata</taxon>
        <taxon>Ditrysia</taxon>
        <taxon>Papilionoidea</taxon>
        <taxon>Papilionidae</taxon>
        <taxon>Parnassiinae</taxon>
        <taxon>Parnassini</taxon>
        <taxon>Parnassius</taxon>
        <taxon>Driopa</taxon>
    </lineage>
</organism>
<name>A0AAV1K9K1_9NEOP</name>
<dbReference type="GO" id="GO:0006508">
    <property type="term" value="P:proteolysis"/>
    <property type="evidence" value="ECO:0007669"/>
    <property type="project" value="InterPro"/>
</dbReference>
<evidence type="ECO:0000313" key="3">
    <source>
        <dbReference type="Proteomes" id="UP001314205"/>
    </source>
</evidence>
<protein>
    <recommendedName>
        <fullName evidence="4">Peptidase A2 domain-containing protein</fullName>
    </recommendedName>
</protein>
<dbReference type="Proteomes" id="UP001314205">
    <property type="component" value="Unassembled WGS sequence"/>
</dbReference>
<accession>A0AAV1K9K1</accession>
<proteinExistence type="predicted"/>
<feature type="compositionally biased region" description="Basic and acidic residues" evidence="1">
    <location>
        <begin position="31"/>
        <end position="49"/>
    </location>
</feature>
<dbReference type="AlphaFoldDB" id="A0AAV1K9K1"/>
<dbReference type="EMBL" id="CAVLGL010000002">
    <property type="protein sequence ID" value="CAK1579540.1"/>
    <property type="molecule type" value="Genomic_DNA"/>
</dbReference>
<dbReference type="PROSITE" id="PS51257">
    <property type="entry name" value="PROKAR_LIPOPROTEIN"/>
    <property type="match status" value="1"/>
</dbReference>
<dbReference type="GO" id="GO:0004190">
    <property type="term" value="F:aspartic-type endopeptidase activity"/>
    <property type="evidence" value="ECO:0007669"/>
    <property type="project" value="InterPro"/>
</dbReference>
<feature type="region of interest" description="Disordered" evidence="1">
    <location>
        <begin position="31"/>
        <end position="51"/>
    </location>
</feature>
<keyword evidence="3" id="KW-1185">Reference proteome</keyword>
<dbReference type="InterPro" id="IPR001969">
    <property type="entry name" value="Aspartic_peptidase_AS"/>
</dbReference>
<reference evidence="2 3" key="1">
    <citation type="submission" date="2023-11" db="EMBL/GenBank/DDBJ databases">
        <authorList>
            <person name="Hedman E."/>
            <person name="Englund M."/>
            <person name="Stromberg M."/>
            <person name="Nyberg Akerstrom W."/>
            <person name="Nylinder S."/>
            <person name="Jareborg N."/>
            <person name="Kallberg Y."/>
            <person name="Kronander E."/>
        </authorList>
    </citation>
    <scope>NUCLEOTIDE SEQUENCE [LARGE SCALE GENOMIC DNA]</scope>
</reference>
<gene>
    <name evidence="2" type="ORF">PARMNEM_LOCUS1469</name>
</gene>
<dbReference type="PROSITE" id="PS00141">
    <property type="entry name" value="ASP_PROTEASE"/>
    <property type="match status" value="1"/>
</dbReference>
<evidence type="ECO:0008006" key="4">
    <source>
        <dbReference type="Google" id="ProtNLM"/>
    </source>
</evidence>
<evidence type="ECO:0000256" key="1">
    <source>
        <dbReference type="SAM" id="MobiDB-lite"/>
    </source>
</evidence>
<evidence type="ECO:0000313" key="2">
    <source>
        <dbReference type="EMBL" id="CAK1579540.1"/>
    </source>
</evidence>
<sequence>MPNKRPRFAYNQQSISSCRICKKTNHSTNDCRFKPSEAKPEAGNKDDKTQTIPASTCCKKPGHTYGTCFKRRRSLTSNVNYVARNKLAPISIKIGENILQAVLDSGAEFSIMRESVAIALPGQRSSTI</sequence>
<comment type="caution">
    <text evidence="2">The sequence shown here is derived from an EMBL/GenBank/DDBJ whole genome shotgun (WGS) entry which is preliminary data.</text>
</comment>